<proteinExistence type="predicted"/>
<evidence type="ECO:0000313" key="3">
    <source>
        <dbReference type="Proteomes" id="UP000005239"/>
    </source>
</evidence>
<protein>
    <submittedName>
        <fullName evidence="2">Uncharacterized protein</fullName>
    </submittedName>
</protein>
<dbReference type="EnsemblMetazoa" id="PPA44207.1">
    <property type="protein sequence ID" value="PPA44207.1"/>
    <property type="gene ID" value="WBGene00282576"/>
</dbReference>
<accession>A0A8R1V210</accession>
<name>A0A2A6CVQ8_PRIPA</name>
<reference evidence="3" key="1">
    <citation type="journal article" date="2008" name="Nat. Genet.">
        <title>The Pristionchus pacificus genome provides a unique perspective on nematode lifestyle and parasitism.</title>
        <authorList>
            <person name="Dieterich C."/>
            <person name="Clifton S.W."/>
            <person name="Schuster L.N."/>
            <person name="Chinwalla A."/>
            <person name="Delehaunty K."/>
            <person name="Dinkelacker I."/>
            <person name="Fulton L."/>
            <person name="Fulton R."/>
            <person name="Godfrey J."/>
            <person name="Minx P."/>
            <person name="Mitreva M."/>
            <person name="Roeseler W."/>
            <person name="Tian H."/>
            <person name="Witte H."/>
            <person name="Yang S.P."/>
            <person name="Wilson R.K."/>
            <person name="Sommer R.J."/>
        </authorList>
    </citation>
    <scope>NUCLEOTIDE SEQUENCE [LARGE SCALE GENOMIC DNA]</scope>
    <source>
        <strain evidence="3">PS312</strain>
    </source>
</reference>
<dbReference type="Proteomes" id="UP000005239">
    <property type="component" value="Unassembled WGS sequence"/>
</dbReference>
<organism evidence="2 3">
    <name type="scientific">Pristionchus pacificus</name>
    <name type="common">Parasitic nematode worm</name>
    <dbReference type="NCBI Taxonomy" id="54126"/>
    <lineage>
        <taxon>Eukaryota</taxon>
        <taxon>Metazoa</taxon>
        <taxon>Ecdysozoa</taxon>
        <taxon>Nematoda</taxon>
        <taxon>Chromadorea</taxon>
        <taxon>Rhabditida</taxon>
        <taxon>Rhabditina</taxon>
        <taxon>Diplogasteromorpha</taxon>
        <taxon>Diplogasteroidea</taxon>
        <taxon>Neodiplogasteridae</taxon>
        <taxon>Pristionchus</taxon>
    </lineage>
</organism>
<accession>A0A2A6CVQ8</accession>
<feature type="compositionally biased region" description="Basic and acidic residues" evidence="1">
    <location>
        <begin position="29"/>
        <end position="42"/>
    </location>
</feature>
<feature type="region of interest" description="Disordered" evidence="1">
    <location>
        <begin position="1"/>
        <end position="42"/>
    </location>
</feature>
<reference evidence="2" key="2">
    <citation type="submission" date="2022-06" db="UniProtKB">
        <authorList>
            <consortium name="EnsemblMetazoa"/>
        </authorList>
    </citation>
    <scope>IDENTIFICATION</scope>
    <source>
        <strain evidence="2">PS312</strain>
    </source>
</reference>
<evidence type="ECO:0000256" key="1">
    <source>
        <dbReference type="SAM" id="MobiDB-lite"/>
    </source>
</evidence>
<sequence length="74" mass="8542">MAVKGTEEKKEEEEMRDDLTCPTMKRNMQNRERQSVDEWKSNKSNIHIDRTAIVQPNSYTASIAVMNGGRAQKE</sequence>
<dbReference type="AlphaFoldDB" id="A0A2A6CVQ8"/>
<feature type="compositionally biased region" description="Basic and acidic residues" evidence="1">
    <location>
        <begin position="1"/>
        <end position="19"/>
    </location>
</feature>
<gene>
    <name evidence="2" type="primary">WBGene00282576</name>
</gene>
<keyword evidence="3" id="KW-1185">Reference proteome</keyword>
<evidence type="ECO:0000313" key="2">
    <source>
        <dbReference type="EnsemblMetazoa" id="PPA44207.1"/>
    </source>
</evidence>